<name>A0ACC0AMZ4_CATRO</name>
<organism evidence="1 2">
    <name type="scientific">Catharanthus roseus</name>
    <name type="common">Madagascar periwinkle</name>
    <name type="synonym">Vinca rosea</name>
    <dbReference type="NCBI Taxonomy" id="4058"/>
    <lineage>
        <taxon>Eukaryota</taxon>
        <taxon>Viridiplantae</taxon>
        <taxon>Streptophyta</taxon>
        <taxon>Embryophyta</taxon>
        <taxon>Tracheophyta</taxon>
        <taxon>Spermatophyta</taxon>
        <taxon>Magnoliopsida</taxon>
        <taxon>eudicotyledons</taxon>
        <taxon>Gunneridae</taxon>
        <taxon>Pentapetalae</taxon>
        <taxon>asterids</taxon>
        <taxon>lamiids</taxon>
        <taxon>Gentianales</taxon>
        <taxon>Apocynaceae</taxon>
        <taxon>Rauvolfioideae</taxon>
        <taxon>Vinceae</taxon>
        <taxon>Catharanthinae</taxon>
        <taxon>Catharanthus</taxon>
    </lineage>
</organism>
<accession>A0ACC0AMZ4</accession>
<keyword evidence="2" id="KW-1185">Reference proteome</keyword>
<dbReference type="EMBL" id="CM044705">
    <property type="protein sequence ID" value="KAI5662096.1"/>
    <property type="molecule type" value="Genomic_DNA"/>
</dbReference>
<evidence type="ECO:0000313" key="2">
    <source>
        <dbReference type="Proteomes" id="UP001060085"/>
    </source>
</evidence>
<reference evidence="2" key="1">
    <citation type="journal article" date="2023" name="Nat. Plants">
        <title>Single-cell RNA sequencing provides a high-resolution roadmap for understanding the multicellular compartmentation of specialized metabolism.</title>
        <authorList>
            <person name="Sun S."/>
            <person name="Shen X."/>
            <person name="Li Y."/>
            <person name="Li Y."/>
            <person name="Wang S."/>
            <person name="Li R."/>
            <person name="Zhang H."/>
            <person name="Shen G."/>
            <person name="Guo B."/>
            <person name="Wei J."/>
            <person name="Xu J."/>
            <person name="St-Pierre B."/>
            <person name="Chen S."/>
            <person name="Sun C."/>
        </authorList>
    </citation>
    <scope>NUCLEOTIDE SEQUENCE [LARGE SCALE GENOMIC DNA]</scope>
</reference>
<proteinExistence type="predicted"/>
<evidence type="ECO:0000313" key="1">
    <source>
        <dbReference type="EMBL" id="KAI5662096.1"/>
    </source>
</evidence>
<comment type="caution">
    <text evidence="1">The sequence shown here is derived from an EMBL/GenBank/DDBJ whole genome shotgun (WGS) entry which is preliminary data.</text>
</comment>
<gene>
    <name evidence="1" type="ORF">M9H77_21419</name>
</gene>
<dbReference type="Proteomes" id="UP001060085">
    <property type="component" value="Linkage Group LG05"/>
</dbReference>
<protein>
    <submittedName>
        <fullName evidence="1">Uncharacterized protein</fullName>
    </submittedName>
</protein>
<sequence length="122" mass="14240">MRFSRNEDGKLIRGGQEEDSENSEKEEEKGDGNEPEDVDEEESDSDTEEERFRRETRKKNRQERTEEGSSSGRMTELMEMIASQQTSMNTRFEALDGKISDIQEKVMRLEARNRDEGLLMNL</sequence>